<reference evidence="5" key="1">
    <citation type="submission" date="2017-09" db="EMBL/GenBank/DDBJ databases">
        <title>Depth-based differentiation of microbial function through sediment-hosted aquifers and enrichment of novel symbionts in the deep terrestrial subsurface.</title>
        <authorList>
            <person name="Probst A.J."/>
            <person name="Ladd B."/>
            <person name="Jarett J.K."/>
            <person name="Geller-Mcgrath D.E."/>
            <person name="Sieber C.M.K."/>
            <person name="Emerson J.B."/>
            <person name="Anantharaman K."/>
            <person name="Thomas B.C."/>
            <person name="Malmstrom R."/>
            <person name="Stieglmeier M."/>
            <person name="Klingl A."/>
            <person name="Woyke T."/>
            <person name="Ryan C.M."/>
            <person name="Banfield J.F."/>
        </authorList>
    </citation>
    <scope>NUCLEOTIDE SEQUENCE [LARGE SCALE GENOMIC DNA]</scope>
</reference>
<dbReference type="SUPFAM" id="SSF101960">
    <property type="entry name" value="Stabilizer of iron transporter SufD"/>
    <property type="match status" value="1"/>
</dbReference>
<dbReference type="InterPro" id="IPR037284">
    <property type="entry name" value="SUF_FeS_clus_asmbl_SufBD_sf"/>
</dbReference>
<dbReference type="InterPro" id="IPR045595">
    <property type="entry name" value="SufBD_N"/>
</dbReference>
<dbReference type="InterPro" id="IPR000825">
    <property type="entry name" value="SUF_FeS_clus_asmbl_SufBD_core"/>
</dbReference>
<comment type="similarity">
    <text evidence="1">Belongs to the iron-sulfur cluster assembly SufBD family.</text>
</comment>
<organism evidence="4 5">
    <name type="scientific">Candidatus Collierbacteria bacterium CG09_land_8_20_14_0_10_46_12</name>
    <dbReference type="NCBI Taxonomy" id="1974533"/>
    <lineage>
        <taxon>Bacteria</taxon>
        <taxon>Candidatus Collieribacteriota</taxon>
    </lineage>
</organism>
<name>A0A2H0WZ31_9BACT</name>
<dbReference type="InterPro" id="IPR010231">
    <property type="entry name" value="SUF_FeS_clus_asmbl_SufB"/>
</dbReference>
<protein>
    <submittedName>
        <fullName evidence="4">Fe-S cluster assembly protein SufB</fullName>
    </submittedName>
</protein>
<dbReference type="EMBL" id="PEYY01000082">
    <property type="protein sequence ID" value="PIS17933.1"/>
    <property type="molecule type" value="Genomic_DNA"/>
</dbReference>
<evidence type="ECO:0000313" key="5">
    <source>
        <dbReference type="Proteomes" id="UP000229574"/>
    </source>
</evidence>
<comment type="caution">
    <text evidence="4">The sequence shown here is derived from an EMBL/GenBank/DDBJ whole genome shotgun (WGS) entry which is preliminary data.</text>
</comment>
<evidence type="ECO:0000259" key="2">
    <source>
        <dbReference type="Pfam" id="PF01458"/>
    </source>
</evidence>
<proteinExistence type="inferred from homology"/>
<evidence type="ECO:0000256" key="1">
    <source>
        <dbReference type="ARBA" id="ARBA00043967"/>
    </source>
</evidence>
<evidence type="ECO:0000259" key="3">
    <source>
        <dbReference type="Pfam" id="PF19295"/>
    </source>
</evidence>
<dbReference type="PANTHER" id="PTHR30508:SF1">
    <property type="entry name" value="UPF0051 PROTEIN ABCI8, CHLOROPLASTIC-RELATED"/>
    <property type="match status" value="1"/>
</dbReference>
<dbReference type="NCBIfam" id="TIGR01980">
    <property type="entry name" value="sufB"/>
    <property type="match status" value="1"/>
</dbReference>
<gene>
    <name evidence="4" type="primary">sufB</name>
    <name evidence="4" type="ORF">COT54_02015</name>
</gene>
<sequence>MANFQLDHKTKTDKYSYKAKKGLSRKLVGEISRQKKEPEWMLTTRLQALDQYLKMPIPAWGADLSQLNFDDLYYYLKPIEKPYQTWSDVPPAIREVFEATGVPQAERAMLAGVGSQFDSEVIYHSLQKTLAKQGIVFLSMDEGLKQHEEIVREYFGKIVPYGDNKLAALNSAVWSGGSFVYIPRGVEVKLPLQAYFRINSEKAGQFERTLIIAEEGSSVTYVEGCSAPAYSSASLHAAVVEVIVKERARVRYTTVQNWYKSVYNLVTKRAIVEKDASMEWVDCNLGSKVTMKYPSCVLRGERAHGSMLSIAVAASGQHQDSGAKMIHLAPQTTSEIVSKSISKGGGRSSYRGQVLISPQATGARSRVVCDALILDPESRSDTYPDNRILSGDATLEHEAYVSKINEEQMLYLRSRGLSVSEAASLIIRGFLEPIIQELPMEYAVELNRLVKMEMVGSVG</sequence>
<accession>A0A2H0WZ31</accession>
<dbReference type="PANTHER" id="PTHR30508">
    <property type="entry name" value="FES CLUSTER ASSEMBLY PROTEIN SUF"/>
    <property type="match status" value="1"/>
</dbReference>
<dbReference type="AlphaFoldDB" id="A0A2H0WZ31"/>
<dbReference type="Pfam" id="PF01458">
    <property type="entry name" value="SUFBD_core"/>
    <property type="match status" value="1"/>
</dbReference>
<dbReference type="Proteomes" id="UP000229574">
    <property type="component" value="Unassembled WGS sequence"/>
</dbReference>
<feature type="domain" description="SUF system FeS cluster assembly SufBD core" evidence="2">
    <location>
        <begin position="196"/>
        <end position="430"/>
    </location>
</feature>
<evidence type="ECO:0000313" key="4">
    <source>
        <dbReference type="EMBL" id="PIS17933.1"/>
    </source>
</evidence>
<dbReference type="InterPro" id="IPR055346">
    <property type="entry name" value="Fe-S_cluster_assembly_SufBD"/>
</dbReference>
<dbReference type="GO" id="GO:0016226">
    <property type="term" value="P:iron-sulfur cluster assembly"/>
    <property type="evidence" value="ECO:0007669"/>
    <property type="project" value="InterPro"/>
</dbReference>
<dbReference type="Pfam" id="PF19295">
    <property type="entry name" value="SufBD_N"/>
    <property type="match status" value="1"/>
</dbReference>
<feature type="domain" description="SUF system FeS cluster assembly SufBD N-terminal" evidence="3">
    <location>
        <begin position="88"/>
        <end position="193"/>
    </location>
</feature>